<name>A0A1Y1S192_9SPIO</name>
<dbReference type="SUPFAM" id="SSF82693">
    <property type="entry name" value="Multidrug efflux transporter AcrB pore domain, PN1, PN2, PC1 and PC2 subdomains"/>
    <property type="match status" value="3"/>
</dbReference>
<dbReference type="OrthoDB" id="366306at2"/>
<dbReference type="SUPFAM" id="SSF82714">
    <property type="entry name" value="Multidrug efflux transporter AcrB TolC docking domain, DN and DC subdomains"/>
    <property type="match status" value="2"/>
</dbReference>
<feature type="transmembrane region" description="Helical" evidence="1">
    <location>
        <begin position="990"/>
        <end position="1012"/>
    </location>
</feature>
<dbReference type="RefSeq" id="WP_083049442.1">
    <property type="nucleotide sequence ID" value="NZ_MWQY01000006.1"/>
</dbReference>
<dbReference type="Proteomes" id="UP000192343">
    <property type="component" value="Unassembled WGS sequence"/>
</dbReference>
<evidence type="ECO:0000313" key="3">
    <source>
        <dbReference type="Proteomes" id="UP000192343"/>
    </source>
</evidence>
<feature type="transmembrane region" description="Helical" evidence="1">
    <location>
        <begin position="966"/>
        <end position="984"/>
    </location>
</feature>
<feature type="transmembrane region" description="Helical" evidence="1">
    <location>
        <begin position="467"/>
        <end position="494"/>
    </location>
</feature>
<feature type="transmembrane region" description="Helical" evidence="1">
    <location>
        <begin position="12"/>
        <end position="34"/>
    </location>
</feature>
<keyword evidence="1" id="KW-1133">Transmembrane helix</keyword>
<dbReference type="Pfam" id="PF00873">
    <property type="entry name" value="ACR_tran"/>
    <property type="match status" value="1"/>
</dbReference>
<dbReference type="Gene3D" id="3.30.70.1440">
    <property type="entry name" value="Multidrug efflux transporter AcrB pore domain"/>
    <property type="match status" value="1"/>
</dbReference>
<feature type="transmembrane region" description="Helical" evidence="1">
    <location>
        <begin position="364"/>
        <end position="384"/>
    </location>
</feature>
<gene>
    <name evidence="2" type="ORF">B4O97_06780</name>
</gene>
<feature type="transmembrane region" description="Helical" evidence="1">
    <location>
        <begin position="535"/>
        <end position="556"/>
    </location>
</feature>
<dbReference type="GO" id="GO:0005886">
    <property type="term" value="C:plasma membrane"/>
    <property type="evidence" value="ECO:0007669"/>
    <property type="project" value="TreeGrafter"/>
</dbReference>
<keyword evidence="1" id="KW-0812">Transmembrane</keyword>
<keyword evidence="3" id="KW-1185">Reference proteome</keyword>
<evidence type="ECO:0000313" key="2">
    <source>
        <dbReference type="EMBL" id="ORC36288.1"/>
    </source>
</evidence>
<dbReference type="InterPro" id="IPR001036">
    <property type="entry name" value="Acrflvin-R"/>
</dbReference>
<feature type="transmembrane region" description="Helical" evidence="1">
    <location>
        <begin position="860"/>
        <end position="879"/>
    </location>
</feature>
<accession>A0A1Y1S192</accession>
<feature type="transmembrane region" description="Helical" evidence="1">
    <location>
        <begin position="886"/>
        <end position="906"/>
    </location>
</feature>
<dbReference type="GO" id="GO:0042910">
    <property type="term" value="F:xenobiotic transmembrane transporter activity"/>
    <property type="evidence" value="ECO:0007669"/>
    <property type="project" value="TreeGrafter"/>
</dbReference>
<dbReference type="Gene3D" id="1.20.1640.10">
    <property type="entry name" value="Multidrug efflux transporter AcrB transmembrane domain"/>
    <property type="match status" value="2"/>
</dbReference>
<dbReference type="Gene3D" id="3.30.2090.10">
    <property type="entry name" value="Multidrug efflux transporter AcrB TolC docking domain, DN and DC subdomains"/>
    <property type="match status" value="2"/>
</dbReference>
<dbReference type="EMBL" id="MWQY01000006">
    <property type="protein sequence ID" value="ORC36288.1"/>
    <property type="molecule type" value="Genomic_DNA"/>
</dbReference>
<dbReference type="SUPFAM" id="SSF82866">
    <property type="entry name" value="Multidrug efflux transporter AcrB transmembrane domain"/>
    <property type="match status" value="2"/>
</dbReference>
<proteinExistence type="predicted"/>
<comment type="caution">
    <text evidence="2">The sequence shown here is derived from an EMBL/GenBank/DDBJ whole genome shotgun (WGS) entry which is preliminary data.</text>
</comment>
<feature type="transmembrane region" description="Helical" evidence="1">
    <location>
        <begin position="912"/>
        <end position="933"/>
    </location>
</feature>
<protein>
    <submittedName>
        <fullName evidence="2">Acriflavin resistance protein</fullName>
    </submittedName>
</protein>
<evidence type="ECO:0000256" key="1">
    <source>
        <dbReference type="SAM" id="Phobius"/>
    </source>
</evidence>
<feature type="transmembrane region" description="Helical" evidence="1">
    <location>
        <begin position="390"/>
        <end position="415"/>
    </location>
</feature>
<feature type="transmembrane region" description="Helical" evidence="1">
    <location>
        <begin position="338"/>
        <end position="357"/>
    </location>
</feature>
<reference evidence="2 3" key="1">
    <citation type="submission" date="2017-03" db="EMBL/GenBank/DDBJ databases">
        <title>Draft Genome sequence of Marispirochaeta sp. strain JC444.</title>
        <authorList>
            <person name="Shivani Y."/>
            <person name="Subhash Y."/>
            <person name="Sasikala C."/>
            <person name="Ramana C."/>
        </authorList>
    </citation>
    <scope>NUCLEOTIDE SEQUENCE [LARGE SCALE GENOMIC DNA]</scope>
    <source>
        <strain evidence="2 3">JC444</strain>
    </source>
</reference>
<feature type="transmembrane region" description="Helical" evidence="1">
    <location>
        <begin position="435"/>
        <end position="455"/>
    </location>
</feature>
<dbReference type="PANTHER" id="PTHR32063">
    <property type="match status" value="1"/>
</dbReference>
<organism evidence="2 3">
    <name type="scientific">Marispirochaeta aestuarii</name>
    <dbReference type="NCBI Taxonomy" id="1963862"/>
    <lineage>
        <taxon>Bacteria</taxon>
        <taxon>Pseudomonadati</taxon>
        <taxon>Spirochaetota</taxon>
        <taxon>Spirochaetia</taxon>
        <taxon>Spirochaetales</taxon>
        <taxon>Spirochaetaceae</taxon>
        <taxon>Marispirochaeta</taxon>
    </lineage>
</organism>
<dbReference type="Gene3D" id="3.30.70.1320">
    <property type="entry name" value="Multidrug efflux transporter AcrB pore domain like"/>
    <property type="match status" value="1"/>
</dbReference>
<keyword evidence="1" id="KW-0472">Membrane</keyword>
<dbReference type="Gene3D" id="3.30.70.1430">
    <property type="entry name" value="Multidrug efflux transporter AcrB pore domain"/>
    <property type="match status" value="2"/>
</dbReference>
<dbReference type="InterPro" id="IPR027463">
    <property type="entry name" value="AcrB_DN_DC_subdom"/>
</dbReference>
<dbReference type="AlphaFoldDB" id="A0A1Y1S192"/>
<sequence>MILSDLSIKRPVMITMFLAALLLFGVISFLGLALNLMPEMDIPYVTVQTIYTGASPEQIEAQITRKIEDEVGTVSRIKNITSYSLDSASIMIIEFELGKDPDTATREIKDKVDSIINDLPDEADAPIVEKVDITAFPIVEVIMGGNIEATELNELADNVVKERLSRIEGVGSVSLSGGKEREIRVEFDNRVVYEKNISLTQVGQILAAANFNLPGGNFQTEGRDFSVRMEGEFETLAELSNLDIPTSAGTSKLSNIAEVRDTGATVRERTVFFDNRLKERDENTVRISIIKSPDGNAVEVAEGVREALPDLVSQLPAGVNLEVIRDESDFIQGTVDDTLSNILMGIGLTALVILFFLHDLRSTVIVALAMPMSIIPTFLIMSVMGMSLNLMSLMGLSTAVGVLVMNSVVVLENIFRHKEMGHDKRTAAARGTSEVVVAVVASTMTNVAVFLPMANMSGMAGLFLKEFAVTVVIATLFSMLISFTLTPMLASILLPEHDTKKHPIGQRLEAWFSGLESGYKRLLSLLLKSKTRSTLLIGGTLVAFVVTMLLFSRVPFEFAPFMDQGQIEIKVELPEGSNLSRSARTLEAVESRIAEFPEVKTVTTTIGSLSQIDRGTNLAVMSVALADKDERDASTVELAAEFSGHLADIPNARIRVTPVNGMGGGRGSQVSFYLQGENLAQVEIYRQELVSRLRQIPGLINVSTSTKPGTPEIVLRPDRMKLSEAGLSVQQLAMTMRAAVEGMVMTTFKERGQEYDVRVTLNDEDVSGIEEIENILLPTKAGIYPISHFAEVQTGKGINQILRVNKTTSVEFTGDLAPGYVLGEITGSIDSTVANMDMEEGVSMRWAGNAEMLQETIMDMLFVFILAVVLTYMLLAAILEKFGQPVLILSTIPLSLMGVVLAFLLTDKTMNMVSMLAIVMLVGMVVNNAILILDYANQLRAGGMNVHDAILEAAPTKLKPIIMSNLATMLGMLPMALGIGASGAEMRQPMGIVSIGGLFAATFLSLFVIPALENSIESRKVRRAKST</sequence>
<dbReference type="PANTHER" id="PTHR32063:SF0">
    <property type="entry name" value="SWARMING MOTILITY PROTEIN SWRC"/>
    <property type="match status" value="1"/>
</dbReference>
<dbReference type="STRING" id="1963862.B4O97_06780"/>
<dbReference type="PRINTS" id="PR00702">
    <property type="entry name" value="ACRIFLAVINRP"/>
</dbReference>